<dbReference type="GO" id="GO:0006457">
    <property type="term" value="P:protein folding"/>
    <property type="evidence" value="ECO:0007669"/>
    <property type="project" value="TreeGrafter"/>
</dbReference>
<dbReference type="CDD" id="cd02961">
    <property type="entry name" value="PDI_a_family"/>
    <property type="match status" value="1"/>
</dbReference>
<dbReference type="InterPro" id="IPR036249">
    <property type="entry name" value="Thioredoxin-like_sf"/>
</dbReference>
<dbReference type="EMBL" id="MN739993">
    <property type="protein sequence ID" value="QHT81919.1"/>
    <property type="molecule type" value="Genomic_DNA"/>
</dbReference>
<dbReference type="GO" id="GO:0005783">
    <property type="term" value="C:endoplasmic reticulum"/>
    <property type="evidence" value="ECO:0007669"/>
    <property type="project" value="TreeGrafter"/>
</dbReference>
<dbReference type="Pfam" id="PF00085">
    <property type="entry name" value="Thioredoxin"/>
    <property type="match status" value="1"/>
</dbReference>
<dbReference type="Gene3D" id="3.40.30.10">
    <property type="entry name" value="Glutaredoxin"/>
    <property type="match status" value="1"/>
</dbReference>
<comment type="similarity">
    <text evidence="1">Belongs to the protein disulfide isomerase family.</text>
</comment>
<evidence type="ECO:0000259" key="4">
    <source>
        <dbReference type="Pfam" id="PF00085"/>
    </source>
</evidence>
<dbReference type="InterPro" id="IPR051063">
    <property type="entry name" value="PDI"/>
</dbReference>
<name>A0A6C0HN55_9ZZZZ</name>
<evidence type="ECO:0000313" key="5">
    <source>
        <dbReference type="EMBL" id="QHT81919.1"/>
    </source>
</evidence>
<dbReference type="InterPro" id="IPR013766">
    <property type="entry name" value="Thioredoxin_domain"/>
</dbReference>
<protein>
    <recommendedName>
        <fullName evidence="4">Thioredoxin domain-containing protein</fullName>
    </recommendedName>
</protein>
<accession>A0A6C0HN55</accession>
<dbReference type="PANTHER" id="PTHR45672">
    <property type="entry name" value="PROTEIN DISULFIDE-ISOMERASE C17H9.14C-RELATED"/>
    <property type="match status" value="1"/>
</dbReference>
<evidence type="ECO:0000256" key="2">
    <source>
        <dbReference type="ARBA" id="ARBA00022729"/>
    </source>
</evidence>
<feature type="domain" description="Thioredoxin" evidence="4">
    <location>
        <begin position="5"/>
        <end position="110"/>
    </location>
</feature>
<evidence type="ECO:0000256" key="1">
    <source>
        <dbReference type="ARBA" id="ARBA00006347"/>
    </source>
</evidence>
<sequence>MGVERIEPSNYNQGLQRIRKMTCVVLVFHPQCGHCIEMRPKWEITKRMANPRVKIVEVNGSAMHANPAMSGSQIGKNTDGFPSLIRFEKGRMVEKYNDERSPEKMTEFVNRAIEPLKRNKRVATKAKSRRKARGKTKKLRRKN</sequence>
<evidence type="ECO:0000256" key="3">
    <source>
        <dbReference type="SAM" id="MobiDB-lite"/>
    </source>
</evidence>
<feature type="region of interest" description="Disordered" evidence="3">
    <location>
        <begin position="117"/>
        <end position="143"/>
    </location>
</feature>
<keyword evidence="2" id="KW-0732">Signal</keyword>
<feature type="compositionally biased region" description="Basic residues" evidence="3">
    <location>
        <begin position="118"/>
        <end position="143"/>
    </location>
</feature>
<proteinExistence type="inferred from homology"/>
<dbReference type="PANTHER" id="PTHR45672:SF3">
    <property type="entry name" value="THIOREDOXIN DOMAIN-CONTAINING PROTEIN 5"/>
    <property type="match status" value="1"/>
</dbReference>
<dbReference type="AlphaFoldDB" id="A0A6C0HN55"/>
<organism evidence="5">
    <name type="scientific">viral metagenome</name>
    <dbReference type="NCBI Taxonomy" id="1070528"/>
    <lineage>
        <taxon>unclassified sequences</taxon>
        <taxon>metagenomes</taxon>
        <taxon>organismal metagenomes</taxon>
    </lineage>
</organism>
<reference evidence="5" key="1">
    <citation type="journal article" date="2020" name="Nature">
        <title>Giant virus diversity and host interactions through global metagenomics.</title>
        <authorList>
            <person name="Schulz F."/>
            <person name="Roux S."/>
            <person name="Paez-Espino D."/>
            <person name="Jungbluth S."/>
            <person name="Walsh D.A."/>
            <person name="Denef V.J."/>
            <person name="McMahon K.D."/>
            <person name="Konstantinidis K.T."/>
            <person name="Eloe-Fadrosh E.A."/>
            <person name="Kyrpides N.C."/>
            <person name="Woyke T."/>
        </authorList>
    </citation>
    <scope>NUCLEOTIDE SEQUENCE</scope>
    <source>
        <strain evidence="5">GVMAG-M-3300023184-160</strain>
    </source>
</reference>
<dbReference type="SUPFAM" id="SSF52833">
    <property type="entry name" value="Thioredoxin-like"/>
    <property type="match status" value="1"/>
</dbReference>
<dbReference type="GO" id="GO:0003756">
    <property type="term" value="F:protein disulfide isomerase activity"/>
    <property type="evidence" value="ECO:0007669"/>
    <property type="project" value="TreeGrafter"/>
</dbReference>